<gene>
    <name evidence="1" type="ORF">JYB87_02785</name>
</gene>
<dbReference type="Pfam" id="PF04891">
    <property type="entry name" value="NifQ"/>
    <property type="match status" value="1"/>
</dbReference>
<reference evidence="1 2" key="1">
    <citation type="submission" date="2021-03" db="EMBL/GenBank/DDBJ databases">
        <title>Novel species identification of genus Shewanella.</title>
        <authorList>
            <person name="Liu G."/>
            <person name="Zhang Q."/>
        </authorList>
    </citation>
    <scope>NUCLEOTIDE SEQUENCE [LARGE SCALE GENOMIC DNA]</scope>
    <source>
        <strain evidence="1 2">FJAT-51800</strain>
    </source>
</reference>
<accession>A0ABX7QT48</accession>
<organism evidence="1 2">
    <name type="scientific">Shewanella avicenniae</name>
    <dbReference type="NCBI Taxonomy" id="2814294"/>
    <lineage>
        <taxon>Bacteria</taxon>
        <taxon>Pseudomonadati</taxon>
        <taxon>Pseudomonadota</taxon>
        <taxon>Gammaproteobacteria</taxon>
        <taxon>Alteromonadales</taxon>
        <taxon>Shewanellaceae</taxon>
        <taxon>Shewanella</taxon>
    </lineage>
</organism>
<dbReference type="RefSeq" id="WP_207355396.1">
    <property type="nucleotide sequence ID" value="NZ_CP071503.1"/>
</dbReference>
<evidence type="ECO:0000313" key="1">
    <source>
        <dbReference type="EMBL" id="QSX34192.1"/>
    </source>
</evidence>
<dbReference type="EMBL" id="CP071503">
    <property type="protein sequence ID" value="QSX34192.1"/>
    <property type="molecule type" value="Genomic_DNA"/>
</dbReference>
<dbReference type="InterPro" id="IPR006975">
    <property type="entry name" value="NifQ"/>
</dbReference>
<dbReference type="Proteomes" id="UP000662770">
    <property type="component" value="Chromosome"/>
</dbReference>
<proteinExistence type="predicted"/>
<keyword evidence="2" id="KW-1185">Reference proteome</keyword>
<evidence type="ECO:0000313" key="2">
    <source>
        <dbReference type="Proteomes" id="UP000662770"/>
    </source>
</evidence>
<protein>
    <submittedName>
        <fullName evidence="1">Nitrogen fixation protein NifQ</fullName>
    </submittedName>
</protein>
<sequence length="188" mass="21431">MLIHLSIELTRTQELERFWAPILQSFAAGETVLPPYLGLGNAGFEALITDLAASHIELYILPGQHKTPIRQVRQDIVNLRQSELQELVSLLMENANPSACYARFAAMIIACGCLGNRHLWKDLGLPERPRLSQIFAWYFPAIFSGNDRNMRWKRYLYKQLCETGGDYVCRAPSCDQCNTYQECFGPET</sequence>
<name>A0ABX7QT48_9GAMM</name>